<feature type="transmembrane region" description="Helical" evidence="1">
    <location>
        <begin position="31"/>
        <end position="52"/>
    </location>
</feature>
<dbReference type="AlphaFoldDB" id="A0A8J8B1X6"/>
<dbReference type="GO" id="GO:0016874">
    <property type="term" value="F:ligase activity"/>
    <property type="evidence" value="ECO:0007669"/>
    <property type="project" value="UniProtKB-KW"/>
</dbReference>
<feature type="transmembrane region" description="Helical" evidence="1">
    <location>
        <begin position="144"/>
        <end position="161"/>
    </location>
</feature>
<feature type="transmembrane region" description="Helical" evidence="1">
    <location>
        <begin position="168"/>
        <end position="189"/>
    </location>
</feature>
<feature type="transmembrane region" description="Helical" evidence="1">
    <location>
        <begin position="107"/>
        <end position="124"/>
    </location>
</feature>
<feature type="transmembrane region" description="Helical" evidence="1">
    <location>
        <begin position="72"/>
        <end position="95"/>
    </location>
</feature>
<sequence>MVKSKQKNLNIIKKYKIDNKTGRYEITKMDFIKLLPVILFSAVVILITRMKVYPNPVQEFWWNQQGGYLTDFFSYYKMWAILIVAAAAICIFTALSLRKTIRIKPESIYIPIAVYSALVIISHVFSDYREFALLGWEDRFEGTLVLLAYMVMLFYVINIVNHAWEVKVIIYSVLTASCILGLLGLSQGIGHDLLASDFGKKLIIPHDYWQYLDQVIFYFNKNEIYQTVYNINYVSFYLTLIIPLAGMLFLTSEKASGKVVFGLIFSLLVYNMFGAASSGGILGLLISMLIAVIIIGERILRRKKEIAVLIVITAVLALINVGTLAPELFNATRSIFTGKAEIQSHEISNDEEESTDGYGEIVAMESAQRPRVEFIETNKDSVMISVNGAVIEFKLSDDTNSFNQRYDFLKVNFALEGEDEYLLVSMPDMVWPFLISDSGLLYRTSYGSLVDLRQVETFGFKGKEGFGSGRGYIWSRSLPLVKGTLIWGNGADTFAAYFPQDDFAGKYTGPSFSRDIDSVIRKPHSMYLGTAINTGLVSLIALVALFAIYVKQSVKIYRKEKMDSFVKIAGFGIFLGICGFLADGLVYDSNVCVMPLFYSLLGVGIAINRLITKKS</sequence>
<dbReference type="RefSeq" id="WP_227018315.1">
    <property type="nucleotide sequence ID" value="NZ_JAGSND010000005.1"/>
</dbReference>
<gene>
    <name evidence="2" type="ORF">KCX82_09930</name>
</gene>
<feature type="transmembrane region" description="Helical" evidence="1">
    <location>
        <begin position="257"/>
        <end position="273"/>
    </location>
</feature>
<feature type="transmembrane region" description="Helical" evidence="1">
    <location>
        <begin position="568"/>
        <end position="587"/>
    </location>
</feature>
<dbReference type="PANTHER" id="PTHR37422">
    <property type="entry name" value="TEICHURONIC ACID BIOSYNTHESIS PROTEIN TUAE"/>
    <property type="match status" value="1"/>
</dbReference>
<organism evidence="2 3">
    <name type="scientific">Sinanaerobacter chloroacetimidivorans</name>
    <dbReference type="NCBI Taxonomy" id="2818044"/>
    <lineage>
        <taxon>Bacteria</taxon>
        <taxon>Bacillati</taxon>
        <taxon>Bacillota</taxon>
        <taxon>Clostridia</taxon>
        <taxon>Peptostreptococcales</taxon>
        <taxon>Anaerovoracaceae</taxon>
        <taxon>Sinanaerobacter</taxon>
    </lineage>
</organism>
<name>A0A8J8B1X6_9FIRM</name>
<dbReference type="Proteomes" id="UP000675664">
    <property type="component" value="Unassembled WGS sequence"/>
</dbReference>
<dbReference type="PANTHER" id="PTHR37422:SF13">
    <property type="entry name" value="LIPOPOLYSACCHARIDE BIOSYNTHESIS PROTEIN PA4999-RELATED"/>
    <property type="match status" value="1"/>
</dbReference>
<evidence type="ECO:0000256" key="1">
    <source>
        <dbReference type="SAM" id="Phobius"/>
    </source>
</evidence>
<feature type="transmembrane region" description="Helical" evidence="1">
    <location>
        <begin position="279"/>
        <end position="299"/>
    </location>
</feature>
<accession>A0A8J8B1X6</accession>
<dbReference type="EMBL" id="JAGSND010000005">
    <property type="protein sequence ID" value="MBR0598192.1"/>
    <property type="molecule type" value="Genomic_DNA"/>
</dbReference>
<reference evidence="2" key="1">
    <citation type="submission" date="2021-04" db="EMBL/GenBank/DDBJ databases">
        <title>Sinoanaerobacter chloroacetimidivorans sp. nov., an obligate anaerobic bacterium isolated from anaerobic sludge.</title>
        <authorList>
            <person name="Bao Y."/>
        </authorList>
    </citation>
    <scope>NUCLEOTIDE SEQUENCE</scope>
    <source>
        <strain evidence="2">BAD-6</strain>
    </source>
</reference>
<feature type="transmembrane region" description="Helical" evidence="1">
    <location>
        <begin position="526"/>
        <end position="548"/>
    </location>
</feature>
<reference evidence="2" key="2">
    <citation type="submission" date="2021-04" db="EMBL/GenBank/DDBJ databases">
        <authorList>
            <person name="Liu J."/>
        </authorList>
    </citation>
    <scope>NUCLEOTIDE SEQUENCE</scope>
    <source>
        <strain evidence="2">BAD-6</strain>
    </source>
</reference>
<protein>
    <submittedName>
        <fullName evidence="2">O-antigen ligase family protein</fullName>
    </submittedName>
</protein>
<keyword evidence="2" id="KW-0436">Ligase</keyword>
<feature type="transmembrane region" description="Helical" evidence="1">
    <location>
        <begin position="593"/>
        <end position="611"/>
    </location>
</feature>
<comment type="caution">
    <text evidence="2">The sequence shown here is derived from an EMBL/GenBank/DDBJ whole genome shotgun (WGS) entry which is preliminary data.</text>
</comment>
<evidence type="ECO:0000313" key="3">
    <source>
        <dbReference type="Proteomes" id="UP000675664"/>
    </source>
</evidence>
<feature type="transmembrane region" description="Helical" evidence="1">
    <location>
        <begin position="306"/>
        <end position="325"/>
    </location>
</feature>
<dbReference type="InterPro" id="IPR051533">
    <property type="entry name" value="WaaL-like"/>
</dbReference>
<proteinExistence type="predicted"/>
<keyword evidence="1" id="KW-0472">Membrane</keyword>
<feature type="transmembrane region" description="Helical" evidence="1">
    <location>
        <begin position="231"/>
        <end position="250"/>
    </location>
</feature>
<evidence type="ECO:0000313" key="2">
    <source>
        <dbReference type="EMBL" id="MBR0598192.1"/>
    </source>
</evidence>
<keyword evidence="1" id="KW-1133">Transmembrane helix</keyword>
<keyword evidence="3" id="KW-1185">Reference proteome</keyword>
<keyword evidence="1" id="KW-0812">Transmembrane</keyword>